<feature type="domain" description="CDT1 Geminin-binding" evidence="2">
    <location>
        <begin position="302"/>
        <end position="371"/>
    </location>
</feature>
<feature type="compositionally biased region" description="Polar residues" evidence="1">
    <location>
        <begin position="156"/>
        <end position="165"/>
    </location>
</feature>
<evidence type="ECO:0000313" key="3">
    <source>
        <dbReference type="EMBL" id="CDH52461.1"/>
    </source>
</evidence>
<dbReference type="AlphaFoldDB" id="A0A068RU25"/>
<feature type="compositionally biased region" description="Basic and acidic residues" evidence="1">
    <location>
        <begin position="445"/>
        <end position="459"/>
    </location>
</feature>
<dbReference type="Pfam" id="PF08839">
    <property type="entry name" value="CDT1"/>
    <property type="match status" value="1"/>
</dbReference>
<reference evidence="3" key="1">
    <citation type="submission" date="2013-08" db="EMBL/GenBank/DDBJ databases">
        <title>Gene expansion shapes genome architecture in the human pathogen Lichtheimia corymbifera: an evolutionary genomics analysis in the ancient terrestrial Mucorales (Mucoromycotina).</title>
        <authorList>
            <person name="Schwartze V.U."/>
            <person name="Winter S."/>
            <person name="Shelest E."/>
            <person name="Marcet-Houben M."/>
            <person name="Horn F."/>
            <person name="Wehner S."/>
            <person name="Hoffmann K."/>
            <person name="Riege K."/>
            <person name="Sammeth M."/>
            <person name="Nowrousian M."/>
            <person name="Valiante V."/>
            <person name="Linde J."/>
            <person name="Jacobsen I.D."/>
            <person name="Marz M."/>
            <person name="Brakhage A.A."/>
            <person name="Gabaldon T."/>
            <person name="Bocker S."/>
            <person name="Voigt K."/>
        </authorList>
    </citation>
    <scope>NUCLEOTIDE SEQUENCE [LARGE SCALE GENOMIC DNA]</scope>
    <source>
        <strain evidence="3">FSU 9682</strain>
    </source>
</reference>
<dbReference type="EMBL" id="CBTN010000013">
    <property type="protein sequence ID" value="CDH52461.1"/>
    <property type="molecule type" value="Genomic_DNA"/>
</dbReference>
<feature type="compositionally biased region" description="Basic and acidic residues" evidence="1">
    <location>
        <begin position="132"/>
        <end position="152"/>
    </location>
</feature>
<feature type="compositionally biased region" description="Pro residues" evidence="1">
    <location>
        <begin position="232"/>
        <end position="241"/>
    </location>
</feature>
<sequence length="487" mass="54423">MDTTTLLSLLVVVPPYLPLSRSLLSLAVMQGKIGLRTVGRDNRDATIHDVHQDATASPFRRPTDGIKKPIVESDTKRKAVEELKPSSTKKTTTTTTTTQPTRRSTRLSKTKSSSSTQPTLYDVFSRTRTTRSKKEDDKKRERDDHVSNEPSKKQRISTNDGSSNDVAIEEAPIQETKALAETSASSSTVKDSDSVSKKGDQQHLQEKATLVDLPASPAESPEHHPLIRDTPSPLPDLPPTPSSLGSTSRQREITNLPKPISASQPSDKTQQVAADGSYITTHLNPKTRMAEESETLEKLRGALDVSLTFHAGHQRVALFHNIQPMLRNSTKKNITVSHIAKILYLAPVLYKMTPKVLNQGRQTLETYQVDFGDDWTPPLTGKDLEQRKDLLSRNLKKHFDTHGEGPIPEKELPKHDKIVDQKKWIETAKLPSGVRDLLKFEEQRKEDEKRKEQIKKEQKAAPIAQGGSVKDRRQALLERIRAKSAKK</sequence>
<evidence type="ECO:0000256" key="1">
    <source>
        <dbReference type="SAM" id="MobiDB-lite"/>
    </source>
</evidence>
<feature type="compositionally biased region" description="Low complexity" evidence="1">
    <location>
        <begin position="85"/>
        <end position="102"/>
    </location>
</feature>
<accession>A0A068RU25</accession>
<dbReference type="Proteomes" id="UP000027586">
    <property type="component" value="Unassembled WGS sequence"/>
</dbReference>
<organism evidence="3 4">
    <name type="scientific">Lichtheimia corymbifera JMRC:FSU:9682</name>
    <dbReference type="NCBI Taxonomy" id="1263082"/>
    <lineage>
        <taxon>Eukaryota</taxon>
        <taxon>Fungi</taxon>
        <taxon>Fungi incertae sedis</taxon>
        <taxon>Mucoromycota</taxon>
        <taxon>Mucoromycotina</taxon>
        <taxon>Mucoromycetes</taxon>
        <taxon>Mucorales</taxon>
        <taxon>Lichtheimiaceae</taxon>
        <taxon>Lichtheimia</taxon>
    </lineage>
</organism>
<dbReference type="SUPFAM" id="SSF46785">
    <property type="entry name" value="Winged helix' DNA-binding domain"/>
    <property type="match status" value="1"/>
</dbReference>
<comment type="caution">
    <text evidence="3">The sequence shown here is derived from an EMBL/GenBank/DDBJ whole genome shotgun (WGS) entry which is preliminary data.</text>
</comment>
<dbReference type="STRING" id="1263082.A0A068RU25"/>
<feature type="compositionally biased region" description="Basic and acidic residues" evidence="1">
    <location>
        <begin position="190"/>
        <end position="206"/>
    </location>
</feature>
<protein>
    <recommendedName>
        <fullName evidence="2">CDT1 Geminin-binding domain-containing protein</fullName>
    </recommendedName>
</protein>
<proteinExistence type="predicted"/>
<keyword evidence="4" id="KW-1185">Reference proteome</keyword>
<dbReference type="OrthoDB" id="2288199at2759"/>
<dbReference type="VEuPathDB" id="FungiDB:LCOR_03928.1"/>
<dbReference type="InterPro" id="IPR014939">
    <property type="entry name" value="CDT1_Gemini-bd-like"/>
</dbReference>
<evidence type="ECO:0000313" key="4">
    <source>
        <dbReference type="Proteomes" id="UP000027586"/>
    </source>
</evidence>
<feature type="region of interest" description="Disordered" evidence="1">
    <location>
        <begin position="48"/>
        <end position="165"/>
    </location>
</feature>
<gene>
    <name evidence="3" type="ORF">LCOR_03928.1</name>
</gene>
<evidence type="ECO:0000259" key="2">
    <source>
        <dbReference type="Pfam" id="PF08839"/>
    </source>
</evidence>
<feature type="region of interest" description="Disordered" evidence="1">
    <location>
        <begin position="178"/>
        <end position="250"/>
    </location>
</feature>
<name>A0A068RU25_9FUNG</name>
<dbReference type="InterPro" id="IPR036390">
    <property type="entry name" value="WH_DNA-bd_sf"/>
</dbReference>
<feature type="region of interest" description="Disordered" evidence="1">
    <location>
        <begin position="445"/>
        <end position="472"/>
    </location>
</feature>
<feature type="compositionally biased region" description="Basic and acidic residues" evidence="1">
    <location>
        <begin position="61"/>
        <end position="84"/>
    </location>
</feature>